<proteinExistence type="predicted"/>
<dbReference type="SMART" id="SM01103">
    <property type="entry name" value="CRS1_YhbY"/>
    <property type="match status" value="1"/>
</dbReference>
<dbReference type="OrthoDB" id="39680at2759"/>
<dbReference type="GO" id="GO:0003723">
    <property type="term" value="F:RNA binding"/>
    <property type="evidence" value="ECO:0007669"/>
    <property type="project" value="UniProtKB-UniRule"/>
</dbReference>
<dbReference type="Gene3D" id="3.30.360.10">
    <property type="entry name" value="Dihydrodipicolinate Reductase, domain 2"/>
    <property type="match status" value="1"/>
</dbReference>
<reference evidence="5" key="1">
    <citation type="submission" date="2021-01" db="EMBL/GenBank/DDBJ databases">
        <authorList>
            <person name="Corre E."/>
            <person name="Pelletier E."/>
            <person name="Niang G."/>
            <person name="Scheremetjew M."/>
            <person name="Finn R."/>
            <person name="Kale V."/>
            <person name="Holt S."/>
            <person name="Cochrane G."/>
            <person name="Meng A."/>
            <person name="Brown T."/>
            <person name="Cohen L."/>
        </authorList>
    </citation>
    <scope>NUCLEOTIDE SEQUENCE</scope>
    <source>
        <strain evidence="5">CCMP1756</strain>
    </source>
</reference>
<evidence type="ECO:0000313" key="6">
    <source>
        <dbReference type="EMBL" id="CAH0378867.1"/>
    </source>
</evidence>
<dbReference type="InterPro" id="IPR035920">
    <property type="entry name" value="YhbY-like_sf"/>
</dbReference>
<dbReference type="InterPro" id="IPR014953">
    <property type="entry name" value="DUF1824"/>
</dbReference>
<evidence type="ECO:0000313" key="7">
    <source>
        <dbReference type="Proteomes" id="UP000789595"/>
    </source>
</evidence>
<evidence type="ECO:0000256" key="2">
    <source>
        <dbReference type="PROSITE-ProRule" id="PRU00626"/>
    </source>
</evidence>
<dbReference type="InterPro" id="IPR001890">
    <property type="entry name" value="RNA-binding_CRM"/>
</dbReference>
<dbReference type="EMBL" id="HBIW01025594">
    <property type="protein sequence ID" value="CAE0706615.1"/>
    <property type="molecule type" value="Transcribed_RNA"/>
</dbReference>
<sequence length="299" mass="32464">MRAQLLFLNAALLPRIRCHCPKSRSAATKRALKLRLAAVDIPTTEIVDAAELLRLRDKQCGCCPPTEDDECRDAVRTLVAASREVRLGIAAPQQSDAVKALKEWVQALELTKGLLHGADVDGKPLEIIGNVFIKYASACGSANLRKDTDDRTPPGVLFYPLVGEEDDASKQYLLPLELFSRPSLPGKDSRALRAHAVRAGPDVARFEFGRDGASPGALAELDAVLESFELVKLKTGAGKKKLARALAENEVAPFLDRPGRPCYVAQVVGHTALLYRRRDGAVVVDLEALRRDPGMDLLA</sequence>
<evidence type="ECO:0000256" key="1">
    <source>
        <dbReference type="ARBA" id="ARBA00022884"/>
    </source>
</evidence>
<keyword evidence="3" id="KW-0732">Signal</keyword>
<dbReference type="EMBL" id="CAKKNE010000006">
    <property type="protein sequence ID" value="CAH0378867.1"/>
    <property type="molecule type" value="Genomic_DNA"/>
</dbReference>
<accession>A0A7S4A840</accession>
<dbReference type="Proteomes" id="UP000789595">
    <property type="component" value="Unassembled WGS sequence"/>
</dbReference>
<protein>
    <recommendedName>
        <fullName evidence="4">CRM domain-containing protein</fullName>
    </recommendedName>
</protein>
<dbReference type="SUPFAM" id="SSF75471">
    <property type="entry name" value="YhbY-like"/>
    <property type="match status" value="1"/>
</dbReference>
<dbReference type="SUPFAM" id="SSF160532">
    <property type="entry name" value="Ava3019-like"/>
    <property type="match status" value="1"/>
</dbReference>
<dbReference type="Gene3D" id="3.30.110.60">
    <property type="entry name" value="YhbY-like"/>
    <property type="match status" value="1"/>
</dbReference>
<feature type="signal peptide" evidence="3">
    <location>
        <begin position="1"/>
        <end position="18"/>
    </location>
</feature>
<evidence type="ECO:0000256" key="3">
    <source>
        <dbReference type="SAM" id="SignalP"/>
    </source>
</evidence>
<dbReference type="Pfam" id="PF08854">
    <property type="entry name" value="DUF1824"/>
    <property type="match status" value="1"/>
</dbReference>
<feature type="chain" id="PRO_5035681107" description="CRM domain-containing protein" evidence="3">
    <location>
        <begin position="19"/>
        <end position="299"/>
    </location>
</feature>
<name>A0A7S4A840_9STRA</name>
<evidence type="ECO:0000313" key="5">
    <source>
        <dbReference type="EMBL" id="CAE0706615.1"/>
    </source>
</evidence>
<keyword evidence="1 2" id="KW-0694">RNA-binding</keyword>
<reference evidence="6" key="2">
    <citation type="submission" date="2021-11" db="EMBL/GenBank/DDBJ databases">
        <authorList>
            <consortium name="Genoscope - CEA"/>
            <person name="William W."/>
        </authorList>
    </citation>
    <scope>NUCLEOTIDE SEQUENCE</scope>
</reference>
<organism evidence="5">
    <name type="scientific">Pelagomonas calceolata</name>
    <dbReference type="NCBI Taxonomy" id="35677"/>
    <lineage>
        <taxon>Eukaryota</taxon>
        <taxon>Sar</taxon>
        <taxon>Stramenopiles</taxon>
        <taxon>Ochrophyta</taxon>
        <taxon>Pelagophyceae</taxon>
        <taxon>Pelagomonadales</taxon>
        <taxon>Pelagomonadaceae</taxon>
        <taxon>Pelagomonas</taxon>
    </lineage>
</organism>
<evidence type="ECO:0000259" key="4">
    <source>
        <dbReference type="PROSITE" id="PS51295"/>
    </source>
</evidence>
<gene>
    <name evidence="5" type="ORF">PCAL00307_LOCUS22066</name>
    <name evidence="6" type="ORF">PECAL_6P04640</name>
</gene>
<keyword evidence="7" id="KW-1185">Reference proteome</keyword>
<dbReference type="AlphaFoldDB" id="A0A7S4A840"/>
<dbReference type="PROSITE" id="PS51295">
    <property type="entry name" value="CRM"/>
    <property type="match status" value="1"/>
</dbReference>
<feature type="domain" description="CRM" evidence="4">
    <location>
        <begin position="182"/>
        <end position="287"/>
    </location>
</feature>